<sequence>PDRDEKALVTFVDIIRWFPQLSKLMLIL</sequence>
<dbReference type="EMBL" id="CAJVCH010096772">
    <property type="protein sequence ID" value="CAG7723227.1"/>
    <property type="molecule type" value="Genomic_DNA"/>
</dbReference>
<dbReference type="AlphaFoldDB" id="A0A8J2NRL8"/>
<proteinExistence type="predicted"/>
<evidence type="ECO:0000313" key="1">
    <source>
        <dbReference type="EMBL" id="CAG7723227.1"/>
    </source>
</evidence>
<reference evidence="1" key="1">
    <citation type="submission" date="2021-06" db="EMBL/GenBank/DDBJ databases">
        <authorList>
            <person name="Hodson N. C."/>
            <person name="Mongue J. A."/>
            <person name="Jaron S. K."/>
        </authorList>
    </citation>
    <scope>NUCLEOTIDE SEQUENCE</scope>
</reference>
<keyword evidence="2" id="KW-1185">Reference proteome</keyword>
<gene>
    <name evidence="1" type="ORF">AFUS01_LOCUS12325</name>
</gene>
<organism evidence="1 2">
    <name type="scientific">Allacma fusca</name>
    <dbReference type="NCBI Taxonomy" id="39272"/>
    <lineage>
        <taxon>Eukaryota</taxon>
        <taxon>Metazoa</taxon>
        <taxon>Ecdysozoa</taxon>
        <taxon>Arthropoda</taxon>
        <taxon>Hexapoda</taxon>
        <taxon>Collembola</taxon>
        <taxon>Symphypleona</taxon>
        <taxon>Sminthuridae</taxon>
        <taxon>Allacma</taxon>
    </lineage>
</organism>
<feature type="non-terminal residue" evidence="1">
    <location>
        <position position="1"/>
    </location>
</feature>
<name>A0A8J2NRL8_9HEXA</name>
<dbReference type="Proteomes" id="UP000708208">
    <property type="component" value="Unassembled WGS sequence"/>
</dbReference>
<evidence type="ECO:0000313" key="2">
    <source>
        <dbReference type="Proteomes" id="UP000708208"/>
    </source>
</evidence>
<comment type="caution">
    <text evidence="1">The sequence shown here is derived from an EMBL/GenBank/DDBJ whole genome shotgun (WGS) entry which is preliminary data.</text>
</comment>
<protein>
    <submittedName>
        <fullName evidence="1">Uncharacterized protein</fullName>
    </submittedName>
</protein>
<accession>A0A8J2NRL8</accession>